<evidence type="ECO:0000259" key="19">
    <source>
        <dbReference type="PROSITE" id="PS50893"/>
    </source>
</evidence>
<dbReference type="InterPro" id="IPR041569">
    <property type="entry name" value="AAA_lid_3"/>
</dbReference>
<keyword evidence="16 18" id="KW-0472">Membrane</keyword>
<evidence type="ECO:0000256" key="15">
    <source>
        <dbReference type="ARBA" id="ARBA00023078"/>
    </source>
</evidence>
<name>A0ABR0QXR6_GOSAR</name>
<dbReference type="InterPro" id="IPR003960">
    <property type="entry name" value="ATPase_AAA_CS"/>
</dbReference>
<dbReference type="Gene3D" id="3.30.720.210">
    <property type="match status" value="1"/>
</dbReference>
<keyword evidence="12" id="KW-0809">Transit peptide</keyword>
<dbReference type="CDD" id="cd19501">
    <property type="entry name" value="RecA-like_FtsH"/>
    <property type="match status" value="1"/>
</dbReference>
<dbReference type="PANTHER" id="PTHR23076">
    <property type="entry name" value="METALLOPROTEASE M41 FTSH"/>
    <property type="match status" value="1"/>
</dbReference>
<dbReference type="InterPro" id="IPR005936">
    <property type="entry name" value="FtsH"/>
</dbReference>
<dbReference type="SMART" id="SM00382">
    <property type="entry name" value="AAA"/>
    <property type="match status" value="2"/>
</dbReference>
<keyword evidence="7" id="KW-0479">Metal-binding</keyword>
<dbReference type="Pfam" id="PF17862">
    <property type="entry name" value="AAA_lid_3"/>
    <property type="match status" value="1"/>
</dbReference>
<dbReference type="SUPFAM" id="SSF140990">
    <property type="entry name" value="FtsH protease domain-like"/>
    <property type="match status" value="1"/>
</dbReference>
<comment type="similarity">
    <text evidence="4">In the N-terminal section; belongs to the AAA ATPase family.</text>
</comment>
<comment type="subcellular location">
    <subcellularLocation>
        <location evidence="2">Membrane</location>
    </subcellularLocation>
</comment>
<dbReference type="NCBIfam" id="TIGR01241">
    <property type="entry name" value="FtsH_fam"/>
    <property type="match status" value="1"/>
</dbReference>
<keyword evidence="9" id="KW-0378">Hydrolase</keyword>
<dbReference type="SUPFAM" id="SSF90123">
    <property type="entry name" value="ABC transporter transmembrane region"/>
    <property type="match status" value="1"/>
</dbReference>
<dbReference type="SUPFAM" id="SSF52540">
    <property type="entry name" value="P-loop containing nucleoside triphosphate hydrolases"/>
    <property type="match status" value="2"/>
</dbReference>
<dbReference type="Pfam" id="PF00004">
    <property type="entry name" value="AAA"/>
    <property type="match status" value="1"/>
</dbReference>
<evidence type="ECO:0000256" key="2">
    <source>
        <dbReference type="ARBA" id="ARBA00004370"/>
    </source>
</evidence>
<evidence type="ECO:0000256" key="13">
    <source>
        <dbReference type="ARBA" id="ARBA00022989"/>
    </source>
</evidence>
<dbReference type="PROSITE" id="PS00674">
    <property type="entry name" value="AAA"/>
    <property type="match status" value="1"/>
</dbReference>
<reference evidence="21 22" key="1">
    <citation type="submission" date="2023-03" db="EMBL/GenBank/DDBJ databases">
        <title>WGS of Gossypium arboreum.</title>
        <authorList>
            <person name="Yu D."/>
        </authorList>
    </citation>
    <scope>NUCLEOTIDE SEQUENCE [LARGE SCALE GENOMIC DNA]</scope>
    <source>
        <tissue evidence="21">Leaf</tissue>
    </source>
</reference>
<accession>A0ABR0QXR6</accession>
<dbReference type="InterPro" id="IPR011546">
    <property type="entry name" value="Pept_M41_FtsH_extracell"/>
</dbReference>
<keyword evidence="14" id="KW-0482">Metalloprotease</keyword>
<evidence type="ECO:0000256" key="18">
    <source>
        <dbReference type="SAM" id="Phobius"/>
    </source>
</evidence>
<evidence type="ECO:0000256" key="10">
    <source>
        <dbReference type="ARBA" id="ARBA00022833"/>
    </source>
</evidence>
<evidence type="ECO:0000256" key="16">
    <source>
        <dbReference type="ARBA" id="ARBA00023136"/>
    </source>
</evidence>
<feature type="transmembrane region" description="Helical" evidence="18">
    <location>
        <begin position="255"/>
        <end position="278"/>
    </location>
</feature>
<feature type="domain" description="ABC transmembrane type-1" evidence="20">
    <location>
        <begin position="115"/>
        <end position="398"/>
    </location>
</feature>
<dbReference type="InterPro" id="IPR003959">
    <property type="entry name" value="ATPase_AAA_core"/>
</dbReference>
<evidence type="ECO:0000256" key="4">
    <source>
        <dbReference type="ARBA" id="ARBA00010550"/>
    </source>
</evidence>
<dbReference type="PROSITE" id="PS50929">
    <property type="entry name" value="ABC_TM1F"/>
    <property type="match status" value="1"/>
</dbReference>
<dbReference type="PANTHER" id="PTHR23076:SF139">
    <property type="entry name" value="ATP-DEPENDENT ZINC METALLOPROTEASE FTSH 2, CHLOROPLASTIC"/>
    <property type="match status" value="1"/>
</dbReference>
<comment type="similarity">
    <text evidence="3">In the C-terminal section; belongs to the peptidase M41 family.</text>
</comment>
<feature type="transmembrane region" description="Helical" evidence="18">
    <location>
        <begin position="154"/>
        <end position="173"/>
    </location>
</feature>
<dbReference type="Pfam" id="PF00005">
    <property type="entry name" value="ABC_tran"/>
    <property type="match status" value="1"/>
</dbReference>
<dbReference type="PROSITE" id="PS50893">
    <property type="entry name" value="ABC_TRANSPORTER_2"/>
    <property type="match status" value="1"/>
</dbReference>
<evidence type="ECO:0000256" key="14">
    <source>
        <dbReference type="ARBA" id="ARBA00023049"/>
    </source>
</evidence>
<dbReference type="InterPro" id="IPR011527">
    <property type="entry name" value="ABC1_TM_dom"/>
</dbReference>
<dbReference type="InterPro" id="IPR000642">
    <property type="entry name" value="Peptidase_M41"/>
</dbReference>
<feature type="region of interest" description="Disordered" evidence="17">
    <location>
        <begin position="58"/>
        <end position="79"/>
    </location>
</feature>
<dbReference type="Gene3D" id="1.10.8.60">
    <property type="match status" value="1"/>
</dbReference>
<dbReference type="HAMAP" id="MF_01458">
    <property type="entry name" value="FtsH"/>
    <property type="match status" value="1"/>
</dbReference>
<evidence type="ECO:0000256" key="7">
    <source>
        <dbReference type="ARBA" id="ARBA00022723"/>
    </source>
</evidence>
<feature type="transmembrane region" description="Helical" evidence="18">
    <location>
        <begin position="114"/>
        <end position="134"/>
    </location>
</feature>
<dbReference type="Pfam" id="PF06472">
    <property type="entry name" value="ABC_membrane_2"/>
    <property type="match status" value="1"/>
</dbReference>
<evidence type="ECO:0000313" key="21">
    <source>
        <dbReference type="EMBL" id="KAK5844091.1"/>
    </source>
</evidence>
<comment type="caution">
    <text evidence="21">The sequence shown here is derived from an EMBL/GenBank/DDBJ whole genome shotgun (WGS) entry which is preliminary data.</text>
</comment>
<dbReference type="Proteomes" id="UP001358586">
    <property type="component" value="Chromosome 1"/>
</dbReference>
<comment type="cofactor">
    <cofactor evidence="1">
        <name>Zn(2+)</name>
        <dbReference type="ChEBI" id="CHEBI:29105"/>
    </cofactor>
</comment>
<dbReference type="InterPro" id="IPR027417">
    <property type="entry name" value="P-loop_NTPase"/>
</dbReference>
<organism evidence="21 22">
    <name type="scientific">Gossypium arboreum</name>
    <name type="common">Tree cotton</name>
    <name type="synonym">Gossypium nanking</name>
    <dbReference type="NCBI Taxonomy" id="29729"/>
    <lineage>
        <taxon>Eukaryota</taxon>
        <taxon>Viridiplantae</taxon>
        <taxon>Streptophyta</taxon>
        <taxon>Embryophyta</taxon>
        <taxon>Tracheophyta</taxon>
        <taxon>Spermatophyta</taxon>
        <taxon>Magnoliopsida</taxon>
        <taxon>eudicotyledons</taxon>
        <taxon>Gunneridae</taxon>
        <taxon>Pentapetalae</taxon>
        <taxon>rosids</taxon>
        <taxon>malvids</taxon>
        <taxon>Malvales</taxon>
        <taxon>Malvaceae</taxon>
        <taxon>Malvoideae</taxon>
        <taxon>Gossypium</taxon>
    </lineage>
</organism>
<evidence type="ECO:0000313" key="22">
    <source>
        <dbReference type="Proteomes" id="UP001358586"/>
    </source>
</evidence>
<keyword evidence="8" id="KW-0547">Nucleotide-binding</keyword>
<evidence type="ECO:0000259" key="20">
    <source>
        <dbReference type="PROSITE" id="PS50929"/>
    </source>
</evidence>
<dbReference type="InterPro" id="IPR036640">
    <property type="entry name" value="ABC1_TM_sf"/>
</dbReference>
<feature type="domain" description="ABC transporter" evidence="19">
    <location>
        <begin position="456"/>
        <end position="749"/>
    </location>
</feature>
<evidence type="ECO:0000256" key="8">
    <source>
        <dbReference type="ARBA" id="ARBA00022741"/>
    </source>
</evidence>
<dbReference type="PROSITE" id="PS00211">
    <property type="entry name" value="ABC_TRANSPORTER_1"/>
    <property type="match status" value="1"/>
</dbReference>
<dbReference type="EMBL" id="JARKNE010000001">
    <property type="protein sequence ID" value="KAK5844091.1"/>
    <property type="molecule type" value="Genomic_DNA"/>
</dbReference>
<evidence type="ECO:0000256" key="3">
    <source>
        <dbReference type="ARBA" id="ARBA00010044"/>
    </source>
</evidence>
<keyword evidence="13 18" id="KW-1133">Transmembrane helix</keyword>
<gene>
    <name evidence="21" type="ORF">PVK06_000226</name>
</gene>
<dbReference type="Gene3D" id="1.20.1560.10">
    <property type="entry name" value="ABC transporter type 1, transmembrane domain"/>
    <property type="match status" value="1"/>
</dbReference>
<keyword evidence="22" id="KW-1185">Reference proteome</keyword>
<evidence type="ECO:0000256" key="5">
    <source>
        <dbReference type="ARBA" id="ARBA00022670"/>
    </source>
</evidence>
<dbReference type="InterPro" id="IPR003439">
    <property type="entry name" value="ABC_transporter-like_ATP-bd"/>
</dbReference>
<proteinExistence type="inferred from homology"/>
<evidence type="ECO:0000256" key="1">
    <source>
        <dbReference type="ARBA" id="ARBA00001947"/>
    </source>
</evidence>
<dbReference type="Pfam" id="PF06480">
    <property type="entry name" value="FtsH_ext"/>
    <property type="match status" value="1"/>
</dbReference>
<feature type="transmembrane region" description="Helical" evidence="18">
    <location>
        <begin position="227"/>
        <end position="249"/>
    </location>
</feature>
<keyword evidence="10" id="KW-0862">Zinc</keyword>
<evidence type="ECO:0000256" key="9">
    <source>
        <dbReference type="ARBA" id="ARBA00022801"/>
    </source>
</evidence>
<dbReference type="InterPro" id="IPR037219">
    <property type="entry name" value="Peptidase_M41-like"/>
</dbReference>
<keyword evidence="5" id="KW-0645">Protease</keyword>
<dbReference type="InterPro" id="IPR003593">
    <property type="entry name" value="AAA+_ATPase"/>
</dbReference>
<dbReference type="Pfam" id="PF01434">
    <property type="entry name" value="Peptidase_M41"/>
    <property type="match status" value="1"/>
</dbReference>
<dbReference type="Gene3D" id="1.20.58.760">
    <property type="entry name" value="Peptidase M41"/>
    <property type="match status" value="1"/>
</dbReference>
<feature type="compositionally biased region" description="Low complexity" evidence="17">
    <location>
        <begin position="58"/>
        <end position="67"/>
    </location>
</feature>
<sequence length="1463" mass="161032">MIVAQMALCSYPYLRLHSTTSPFEPSNGHHIHHHPLFSKPKRLETRNSNPLNIKCFASTSQSKSQSQLPPPPPPFKDEGEERKFSDLNMLFRRFWKVAAPYWFSDDKVQARLQLAGVFALTLATTGISVGFNFLGRDFFNALANKDEEQFTKQLLYYLCGFAGGIPFFVLRDYARETLSLRWRCWMTSYFMQRYLTDRTFYKIQSQSIIDNPDQRIVDDLSSFTSTALSFSLTLFNAAVDLISFSNILYTIYPPLFVVLLLYSIGGTVISIFLGKGLVTLNFLQEKKEADFRYGLVRVRENAESIAFYGGEDNELQLLLQRFTSAFENLTQLLISSRNLEFFTNGYRYLIQIVPAAVVAPMYFSGKIEFGVINQSVSAFSHILGDVSLVVYQFQAISAFSAIIDRLGEFDDILDSSRSKSLSDPMEYINLTYSHVRGSQVLDSNGSTPPTTSPRLLDVENLTLKTPKSNSTLVRDLTFAIDEKDNLLVVGPSGSGKTSLLRALAGLWSTGKGKITFYVEKAGDAQSPTSSEMAPVEQNSANVNEEFGRPINSNSKSVFFLPQRPYMVLGSLRQQLLYPTWTEEVVVSDTAKPGGSLPFLTQVPKSKNVSEKHRVPVPTTDDLTQVLEDVRIGYILSRFKGLDTVYEWSSVLSLGEQQRLAFARLLLSKPKLALLDESTSALDEVNEAHLYEKMKAAGITYISIGHRRTLYAYHNRVLDISSADADSRQRNWNIKSIEDDTLHNFLKANFDGLCSYSCKGNFNPVSSFFLMAASSACLLGNGLSTHRTKSKLSKEFYGRNIVFTPAISSLGRKSNAVLVKASLKHKQHEGRRGFLKSLLGTAGIGVPALLGNGKAYADEQGVSSSRMSYSRFLEYLDKDRVKKVDLFENGTIAIVEAVSPELGNRVQRVRVQLPGLSQELLQKFREKNIDFAAHNAQEDSGSLLFNLIGNLAFPLILIGGLFLLSRRSSGGMGGPGGPGFPLAFGQSKAKFQMEPNTGVTFDDVAGVDEAKQDFMEVVEFLKKPERFTAVGARIPKGVLLIGPPGTGKTLLAKAIAGEAGVPFFSISGSEFVEMFVGVGASRVRDLFKKAKENAPCIVFVDEIDAVGRQRGTGIGGGNDEREQTLNQLLTEMDGFEGNTGIIVIAATNRADILDSALLRPGRFDRQVTVDVPDIRGRTEILKVHGSNKKFETDVSFDVIAMRTPGFSGADLANLLNEAAILAGRRGKTAISSKEIDDSIDRIVAGMEGTVMTDGKSKSLVAYHEVGHAICGTLTPGHDPVQKVTLIPRGQARGLTWFIPSDDPTLISKQQLFARIVGGLGGRAAEEIIFGEPEVTTGAAGDLQQITGLAKQMVVTFGMSEIGPWSLMDSSAQSADVIMRMMARNSMSEKLAEDIDTAVKRISDSAYEIALQHIRNNREAIDKIVEVLLEKETMSGDEFRAILSEFVEIPAENQVPPSVPTPVSV</sequence>
<keyword evidence="6 18" id="KW-0812">Transmembrane</keyword>
<dbReference type="CDD" id="cd03223">
    <property type="entry name" value="ABCD_peroxisomal_ALDP"/>
    <property type="match status" value="1"/>
</dbReference>
<evidence type="ECO:0000256" key="11">
    <source>
        <dbReference type="ARBA" id="ARBA00022840"/>
    </source>
</evidence>
<evidence type="ECO:0000256" key="17">
    <source>
        <dbReference type="SAM" id="MobiDB-lite"/>
    </source>
</evidence>
<dbReference type="Gene3D" id="3.40.50.300">
    <property type="entry name" value="P-loop containing nucleotide triphosphate hydrolases"/>
    <property type="match status" value="2"/>
</dbReference>
<keyword evidence="11" id="KW-0067">ATP-binding</keyword>
<protein>
    <submittedName>
        <fullName evidence="21">Uncharacterized protein</fullName>
    </submittedName>
</protein>
<evidence type="ECO:0000256" key="12">
    <source>
        <dbReference type="ARBA" id="ARBA00022946"/>
    </source>
</evidence>
<keyword evidence="15" id="KW-0793">Thylakoid</keyword>
<dbReference type="InterPro" id="IPR017871">
    <property type="entry name" value="ABC_transporter-like_CS"/>
</dbReference>
<evidence type="ECO:0000256" key="6">
    <source>
        <dbReference type="ARBA" id="ARBA00022692"/>
    </source>
</evidence>